<evidence type="ECO:0000256" key="8">
    <source>
        <dbReference type="PROSITE-ProRule" id="PRU01360"/>
    </source>
</evidence>
<dbReference type="EMBL" id="CP137579">
    <property type="protein sequence ID" value="WOX31068.1"/>
    <property type="molecule type" value="Genomic_DNA"/>
</dbReference>
<comment type="similarity">
    <text evidence="8 9">Belongs to the TonB-dependent receptor family.</text>
</comment>
<accession>A0A8I2H436</accession>
<evidence type="ECO:0000256" key="9">
    <source>
        <dbReference type="RuleBase" id="RU003357"/>
    </source>
</evidence>
<feature type="chain" id="PRO_5034906144" evidence="10">
    <location>
        <begin position="32"/>
        <end position="941"/>
    </location>
</feature>
<reference evidence="13" key="1">
    <citation type="submission" date="2019-10" db="EMBL/GenBank/DDBJ databases">
        <authorList>
            <person name="Paulsen S."/>
        </authorList>
    </citation>
    <scope>NUCLEOTIDE SEQUENCE</scope>
    <source>
        <strain evidence="13">LMG 19692</strain>
    </source>
</reference>
<comment type="subcellular location">
    <subcellularLocation>
        <location evidence="1 8">Cell outer membrane</location>
        <topology evidence="1 8">Multi-pass membrane protein</topology>
    </subcellularLocation>
</comment>
<sequence length="941" mass="102591">MTITKQKTTLALAIASLCGSGAMVWTAPVLAEEAASEPVEKIMVTGSRIARANLSKPGAVTTISRADIEQTGFKNIGDMLQNLTVSASAPNASQNENTSGVTNFDLRGLGAQRTLVLLNGRRLPNGGNGADAAVDLSAIPTAIIERVEILLDGASSIYGSDAVSGVVNIITRQTGDIFEVSGSIGQSAEGDADTTSLELVTGIVGDKGRFMVSASYDEKQEVYAGDRDFSRYDLTLNPDGSYGQGGSSAMPWSNLKVTDENGKEIFVTRGPEYGEWRETISDASLAQNDLYNYQEPSLLQTPFERYSMSAFGEYDLGNLKFSDDVVFNFEALYSHRKSTTNGAPQPLVPVWGGYLDFTYSPDNYYNQQFGPKDKDGNPYAINDWRRRMVETNGRMNHVENSQYRIVMALSGDFNADWSWELAYNFGRNSNKRLKTGIFNWPAAKNAVGPTHFDDQGVLRCGATPDTLIEGCVPLNIFGQPGTDSEISEDMLNYLSGDWPGIQQGHNQIKIASANVSGVVASLPAGDLGVSFGIENQKVEARNQTDAVSINILVTDGLGRPTGGEYSLNEAYLEAVVPLLSDHDWAQSLELNIATRYSDFDTFGSTTNSKVGVFWALNEQLSFRGTWSQAFRAPNVVELYKGRLPGFENGDDPCAVANPNQNCVSTGVPTDGSYRETIGQIRTNTGGNTELEPETATSKTLGVIYQPSWLTNGSITLDFYDIQLKDAIGNISAVTKLSECMNNGLYCDSVHRVQSGEFQGVITGVDVFNENLNALNRQGVDAEVRFDIGQFSFGDLSTALNWSFVSKHEVIEPGLATKDRAGQRVNGQMAVPEHRVNFALNWQHDDFSASWQSYYIDSMIEEVSVKQGDQIVNFTNTVDSTLTHNAQVTYHVDSVDTQITLGVNNLLDEAPPFATGNGNNADPIHSSLYLGREYYLRFKTEF</sequence>
<evidence type="ECO:0000256" key="6">
    <source>
        <dbReference type="ARBA" id="ARBA00023136"/>
    </source>
</evidence>
<dbReference type="Pfam" id="PF00593">
    <property type="entry name" value="TonB_dep_Rec_b-barrel"/>
    <property type="match status" value="1"/>
</dbReference>
<dbReference type="AlphaFoldDB" id="A0A8I2H436"/>
<dbReference type="InterPro" id="IPR012910">
    <property type="entry name" value="Plug_dom"/>
</dbReference>
<dbReference type="GO" id="GO:0009279">
    <property type="term" value="C:cell outer membrane"/>
    <property type="evidence" value="ECO:0007669"/>
    <property type="project" value="UniProtKB-SubCell"/>
</dbReference>
<dbReference type="SUPFAM" id="SSF56935">
    <property type="entry name" value="Porins"/>
    <property type="match status" value="1"/>
</dbReference>
<evidence type="ECO:0000259" key="12">
    <source>
        <dbReference type="Pfam" id="PF07715"/>
    </source>
</evidence>
<feature type="domain" description="TonB-dependent receptor-like beta-barrel" evidence="11">
    <location>
        <begin position="357"/>
        <end position="905"/>
    </location>
</feature>
<keyword evidence="2 8" id="KW-0813">Transport</keyword>
<evidence type="ECO:0000256" key="5">
    <source>
        <dbReference type="ARBA" id="ARBA00023077"/>
    </source>
</evidence>
<dbReference type="Pfam" id="PF07715">
    <property type="entry name" value="Plug"/>
    <property type="match status" value="1"/>
</dbReference>
<keyword evidence="4 8" id="KW-0812">Transmembrane</keyword>
<keyword evidence="6 8" id="KW-0472">Membrane</keyword>
<evidence type="ECO:0000313" key="16">
    <source>
        <dbReference type="Proteomes" id="UP001304419"/>
    </source>
</evidence>
<keyword evidence="13" id="KW-0675">Receptor</keyword>
<name>A0A8I2H436_9GAMM</name>
<dbReference type="PANTHER" id="PTHR47234:SF2">
    <property type="entry name" value="TONB-DEPENDENT RECEPTOR"/>
    <property type="match status" value="1"/>
</dbReference>
<keyword evidence="7 8" id="KW-0998">Cell outer membrane</keyword>
<protein>
    <submittedName>
        <fullName evidence="13">TonB-dependent receptor</fullName>
    </submittedName>
</protein>
<evidence type="ECO:0000313" key="14">
    <source>
        <dbReference type="EMBL" id="WOX31068.1"/>
    </source>
</evidence>
<dbReference type="Proteomes" id="UP000646877">
    <property type="component" value="Unassembled WGS sequence"/>
</dbReference>
<evidence type="ECO:0000313" key="13">
    <source>
        <dbReference type="EMBL" id="NLR22751.1"/>
    </source>
</evidence>
<dbReference type="InterPro" id="IPR037066">
    <property type="entry name" value="Plug_dom_sf"/>
</dbReference>
<dbReference type="PANTHER" id="PTHR47234">
    <property type="match status" value="1"/>
</dbReference>
<organism evidence="13 15">
    <name type="scientific">Pseudoalteromonas maricaloris</name>
    <dbReference type="NCBI Taxonomy" id="184924"/>
    <lineage>
        <taxon>Bacteria</taxon>
        <taxon>Pseudomonadati</taxon>
        <taxon>Pseudomonadota</taxon>
        <taxon>Gammaproteobacteria</taxon>
        <taxon>Alteromonadales</taxon>
        <taxon>Pseudoalteromonadaceae</taxon>
        <taxon>Pseudoalteromonas</taxon>
    </lineage>
</organism>
<reference evidence="14 16" key="2">
    <citation type="submission" date="2023-10" db="EMBL/GenBank/DDBJ databases">
        <title>To unveil natural product biosynthetic capacity in Pseudoalteromonas.</title>
        <authorList>
            <person name="Wang J."/>
        </authorList>
    </citation>
    <scope>NUCLEOTIDE SEQUENCE [LARGE SCALE GENOMIC DNA]</scope>
    <source>
        <strain evidence="14 16">DSM 15914</strain>
    </source>
</reference>
<dbReference type="EMBL" id="WEIA01000010">
    <property type="protein sequence ID" value="NLR22751.1"/>
    <property type="molecule type" value="Genomic_DNA"/>
</dbReference>
<dbReference type="InterPro" id="IPR000531">
    <property type="entry name" value="Beta-barrel_TonB"/>
</dbReference>
<keyword evidence="3 8" id="KW-1134">Transmembrane beta strand</keyword>
<evidence type="ECO:0000313" key="15">
    <source>
        <dbReference type="Proteomes" id="UP000646877"/>
    </source>
</evidence>
<keyword evidence="5 9" id="KW-0798">TonB box</keyword>
<evidence type="ECO:0000256" key="7">
    <source>
        <dbReference type="ARBA" id="ARBA00023237"/>
    </source>
</evidence>
<dbReference type="Proteomes" id="UP001304419">
    <property type="component" value="Chromosome 2"/>
</dbReference>
<dbReference type="RefSeq" id="WP_193522176.1">
    <property type="nucleotide sequence ID" value="NZ_CBCSDF010000009.1"/>
</dbReference>
<feature type="signal peptide" evidence="10">
    <location>
        <begin position="1"/>
        <end position="31"/>
    </location>
</feature>
<evidence type="ECO:0000256" key="1">
    <source>
        <dbReference type="ARBA" id="ARBA00004571"/>
    </source>
</evidence>
<dbReference type="Gene3D" id="2.40.170.20">
    <property type="entry name" value="TonB-dependent receptor, beta-barrel domain"/>
    <property type="match status" value="1"/>
</dbReference>
<dbReference type="PROSITE" id="PS52016">
    <property type="entry name" value="TONB_DEPENDENT_REC_3"/>
    <property type="match status" value="1"/>
</dbReference>
<evidence type="ECO:0000256" key="10">
    <source>
        <dbReference type="SAM" id="SignalP"/>
    </source>
</evidence>
<keyword evidence="16" id="KW-1185">Reference proteome</keyword>
<evidence type="ECO:0000256" key="2">
    <source>
        <dbReference type="ARBA" id="ARBA00022448"/>
    </source>
</evidence>
<evidence type="ECO:0000256" key="4">
    <source>
        <dbReference type="ARBA" id="ARBA00022692"/>
    </source>
</evidence>
<evidence type="ECO:0000256" key="3">
    <source>
        <dbReference type="ARBA" id="ARBA00022452"/>
    </source>
</evidence>
<evidence type="ECO:0000259" key="11">
    <source>
        <dbReference type="Pfam" id="PF00593"/>
    </source>
</evidence>
<feature type="domain" description="TonB-dependent receptor plug" evidence="12">
    <location>
        <begin position="55"/>
        <end position="166"/>
    </location>
</feature>
<dbReference type="InterPro" id="IPR039426">
    <property type="entry name" value="TonB-dep_rcpt-like"/>
</dbReference>
<gene>
    <name evidence="13" type="ORF">F9Y85_15860</name>
    <name evidence="14" type="ORF">R5H13_19170</name>
</gene>
<dbReference type="InterPro" id="IPR036942">
    <property type="entry name" value="Beta-barrel_TonB_sf"/>
</dbReference>
<keyword evidence="10" id="KW-0732">Signal</keyword>
<proteinExistence type="inferred from homology"/>
<dbReference type="Gene3D" id="2.170.130.10">
    <property type="entry name" value="TonB-dependent receptor, plug domain"/>
    <property type="match status" value="1"/>
</dbReference>